<evidence type="ECO:0000313" key="3">
    <source>
        <dbReference type="Proteomes" id="UP001175228"/>
    </source>
</evidence>
<organism evidence="2 3">
    <name type="scientific">Armillaria luteobubalina</name>
    <dbReference type="NCBI Taxonomy" id="153913"/>
    <lineage>
        <taxon>Eukaryota</taxon>
        <taxon>Fungi</taxon>
        <taxon>Dikarya</taxon>
        <taxon>Basidiomycota</taxon>
        <taxon>Agaricomycotina</taxon>
        <taxon>Agaricomycetes</taxon>
        <taxon>Agaricomycetidae</taxon>
        <taxon>Agaricales</taxon>
        <taxon>Marasmiineae</taxon>
        <taxon>Physalacriaceae</taxon>
        <taxon>Armillaria</taxon>
    </lineage>
</organism>
<dbReference type="Proteomes" id="UP001175228">
    <property type="component" value="Unassembled WGS sequence"/>
</dbReference>
<feature type="signal peptide" evidence="1">
    <location>
        <begin position="1"/>
        <end position="26"/>
    </location>
</feature>
<gene>
    <name evidence="2" type="ORF">EDD18DRAFT_158782</name>
</gene>
<keyword evidence="3" id="KW-1185">Reference proteome</keyword>
<comment type="caution">
    <text evidence="2">The sequence shown here is derived from an EMBL/GenBank/DDBJ whole genome shotgun (WGS) entry which is preliminary data.</text>
</comment>
<keyword evidence="1" id="KW-0732">Signal</keyword>
<proteinExistence type="predicted"/>
<feature type="chain" id="PRO_5041268707" evidence="1">
    <location>
        <begin position="27"/>
        <end position="80"/>
    </location>
</feature>
<reference evidence="2" key="1">
    <citation type="submission" date="2023-06" db="EMBL/GenBank/DDBJ databases">
        <authorList>
            <consortium name="Lawrence Berkeley National Laboratory"/>
            <person name="Ahrendt S."/>
            <person name="Sahu N."/>
            <person name="Indic B."/>
            <person name="Wong-Bajracharya J."/>
            <person name="Merenyi Z."/>
            <person name="Ke H.-M."/>
            <person name="Monk M."/>
            <person name="Kocsube S."/>
            <person name="Drula E."/>
            <person name="Lipzen A."/>
            <person name="Balint B."/>
            <person name="Henrissat B."/>
            <person name="Andreopoulos B."/>
            <person name="Martin F.M."/>
            <person name="Harder C.B."/>
            <person name="Rigling D."/>
            <person name="Ford K.L."/>
            <person name="Foster G.D."/>
            <person name="Pangilinan J."/>
            <person name="Papanicolaou A."/>
            <person name="Barry K."/>
            <person name="LaButti K."/>
            <person name="Viragh M."/>
            <person name="Koriabine M."/>
            <person name="Yan M."/>
            <person name="Riley R."/>
            <person name="Champramary S."/>
            <person name="Plett K.L."/>
            <person name="Tsai I.J."/>
            <person name="Slot J."/>
            <person name="Sipos G."/>
            <person name="Plett J."/>
            <person name="Nagy L.G."/>
            <person name="Grigoriev I.V."/>
        </authorList>
    </citation>
    <scope>NUCLEOTIDE SEQUENCE</scope>
    <source>
        <strain evidence="2">HWK02</strain>
    </source>
</reference>
<name>A0AA39Q852_9AGAR</name>
<dbReference type="AlphaFoldDB" id="A0AA39Q852"/>
<evidence type="ECO:0000256" key="1">
    <source>
        <dbReference type="SAM" id="SignalP"/>
    </source>
</evidence>
<sequence length="80" mass="9134">MHQQSRILTKGTLALLWILLKQNTLSIRELSGDGQSDLRQSPNLCDRLKEKYLDVILDRVSSLHNEKSCSHTEGTPPLHR</sequence>
<evidence type="ECO:0000313" key="2">
    <source>
        <dbReference type="EMBL" id="KAK0497559.1"/>
    </source>
</evidence>
<dbReference type="EMBL" id="JAUEPU010000013">
    <property type="protein sequence ID" value="KAK0497559.1"/>
    <property type="molecule type" value="Genomic_DNA"/>
</dbReference>
<accession>A0AA39Q852</accession>
<protein>
    <submittedName>
        <fullName evidence="2">Uncharacterized protein</fullName>
    </submittedName>
</protein>